<proteinExistence type="predicted"/>
<reference evidence="1 2" key="1">
    <citation type="journal article" date="2019" name="Environ. Microbiol.">
        <title>At the nexus of three kingdoms: the genome of the mycorrhizal fungus Gigaspora margarita provides insights into plant, endobacterial and fungal interactions.</title>
        <authorList>
            <person name="Venice F."/>
            <person name="Ghignone S."/>
            <person name="Salvioli di Fossalunga A."/>
            <person name="Amselem J."/>
            <person name="Novero M."/>
            <person name="Xianan X."/>
            <person name="Sedzielewska Toro K."/>
            <person name="Morin E."/>
            <person name="Lipzen A."/>
            <person name="Grigoriev I.V."/>
            <person name="Henrissat B."/>
            <person name="Martin F.M."/>
            <person name="Bonfante P."/>
        </authorList>
    </citation>
    <scope>NUCLEOTIDE SEQUENCE [LARGE SCALE GENOMIC DNA]</scope>
    <source>
        <strain evidence="1 2">BEG34</strain>
    </source>
</reference>
<dbReference type="EMBL" id="WTPW01001617">
    <property type="protein sequence ID" value="KAF0425642.1"/>
    <property type="molecule type" value="Genomic_DNA"/>
</dbReference>
<evidence type="ECO:0000313" key="2">
    <source>
        <dbReference type="Proteomes" id="UP000439903"/>
    </source>
</evidence>
<gene>
    <name evidence="1" type="ORF">F8M41_006302</name>
</gene>
<evidence type="ECO:0000313" key="1">
    <source>
        <dbReference type="EMBL" id="KAF0425642.1"/>
    </source>
</evidence>
<dbReference type="AlphaFoldDB" id="A0A8H3X7E0"/>
<organism evidence="1 2">
    <name type="scientific">Gigaspora margarita</name>
    <dbReference type="NCBI Taxonomy" id="4874"/>
    <lineage>
        <taxon>Eukaryota</taxon>
        <taxon>Fungi</taxon>
        <taxon>Fungi incertae sedis</taxon>
        <taxon>Mucoromycota</taxon>
        <taxon>Glomeromycotina</taxon>
        <taxon>Glomeromycetes</taxon>
        <taxon>Diversisporales</taxon>
        <taxon>Gigasporaceae</taxon>
        <taxon>Gigaspora</taxon>
    </lineage>
</organism>
<name>A0A8H3X7E0_GIGMA</name>
<dbReference type="Proteomes" id="UP000439903">
    <property type="component" value="Unassembled WGS sequence"/>
</dbReference>
<keyword evidence="2" id="KW-1185">Reference proteome</keyword>
<comment type="caution">
    <text evidence="1">The sequence shown here is derived from an EMBL/GenBank/DDBJ whole genome shotgun (WGS) entry which is preliminary data.</text>
</comment>
<dbReference type="OrthoDB" id="10542054at2759"/>
<sequence length="104" mass="11345">MARILKIEKVVHGFVVAQLLKYFEVPNGGVIVNLPKDVAGSLAHYQPYGEEKLSAPDIAIYPGLTIILKPSIPAPLPQCRLSFHPPRPSRHLEIPTVDKSVGSV</sequence>
<accession>A0A8H3X7E0</accession>
<protein>
    <submittedName>
        <fullName evidence="1">Uncharacterized protein</fullName>
    </submittedName>
</protein>